<name>A0A167WBK5_9HYPO</name>
<dbReference type="AlphaFoldDB" id="A0A167WBK5"/>
<evidence type="ECO:0000313" key="2">
    <source>
        <dbReference type="EMBL" id="OAA63581.1"/>
    </source>
</evidence>
<dbReference type="EMBL" id="AZHD01000005">
    <property type="protein sequence ID" value="OAA63581.1"/>
    <property type="molecule type" value="Genomic_DNA"/>
</dbReference>
<feature type="compositionally biased region" description="Polar residues" evidence="1">
    <location>
        <begin position="127"/>
        <end position="139"/>
    </location>
</feature>
<reference evidence="2 3" key="1">
    <citation type="journal article" date="2016" name="Genome Biol. Evol.">
        <title>Divergent and convergent evolution of fungal pathogenicity.</title>
        <authorList>
            <person name="Shang Y."/>
            <person name="Xiao G."/>
            <person name="Zheng P."/>
            <person name="Cen K."/>
            <person name="Zhan S."/>
            <person name="Wang C."/>
        </authorList>
    </citation>
    <scope>NUCLEOTIDE SEQUENCE [LARGE SCALE GENOMIC DNA]</scope>
    <source>
        <strain evidence="2 3">RCEF 264</strain>
    </source>
</reference>
<feature type="compositionally biased region" description="Gly residues" evidence="1">
    <location>
        <begin position="142"/>
        <end position="153"/>
    </location>
</feature>
<accession>A0A167WBK5</accession>
<dbReference type="Proteomes" id="UP000076874">
    <property type="component" value="Unassembled WGS sequence"/>
</dbReference>
<organism evidence="2 3">
    <name type="scientific">Niveomyces insectorum RCEF 264</name>
    <dbReference type="NCBI Taxonomy" id="1081102"/>
    <lineage>
        <taxon>Eukaryota</taxon>
        <taxon>Fungi</taxon>
        <taxon>Dikarya</taxon>
        <taxon>Ascomycota</taxon>
        <taxon>Pezizomycotina</taxon>
        <taxon>Sordariomycetes</taxon>
        <taxon>Hypocreomycetidae</taxon>
        <taxon>Hypocreales</taxon>
        <taxon>Cordycipitaceae</taxon>
        <taxon>Niveomyces</taxon>
    </lineage>
</organism>
<evidence type="ECO:0000256" key="1">
    <source>
        <dbReference type="SAM" id="MobiDB-lite"/>
    </source>
</evidence>
<feature type="compositionally biased region" description="Pro residues" evidence="1">
    <location>
        <begin position="109"/>
        <end position="120"/>
    </location>
</feature>
<feature type="compositionally biased region" description="Low complexity" evidence="1">
    <location>
        <begin position="189"/>
        <end position="203"/>
    </location>
</feature>
<keyword evidence="3" id="KW-1185">Reference proteome</keyword>
<comment type="caution">
    <text evidence="2">The sequence shown here is derived from an EMBL/GenBank/DDBJ whole genome shotgun (WGS) entry which is preliminary data.</text>
</comment>
<sequence length="249" mass="25576">MPDFLTGFATAWQMAVATFNATFNYLTWRRGKKATKNDMEMGDKPDIASALKDLAAQVKALVDAMEAKDKAEAKNLRNQVDVLNAAVEELEKRIGPSSGGGESSDTPGVPGPSTPPPRPPSVATAPGQGSATPRQSTFTASSGGGGGGSGGGPASDSDGSGARSFPPHVTGLHRSRLDSSGDSPGFGGRSSSSDNNGDTSGSSIFGDSGNENNVVRAEGAPATLRRRFKKFGSRGSLRRLFPTGDSKND</sequence>
<proteinExistence type="predicted"/>
<gene>
    <name evidence="2" type="ORF">SPI_03744</name>
</gene>
<feature type="region of interest" description="Disordered" evidence="1">
    <location>
        <begin position="92"/>
        <end position="222"/>
    </location>
</feature>
<protein>
    <submittedName>
        <fullName evidence="2">Uncharacterized protein</fullName>
    </submittedName>
</protein>
<evidence type="ECO:0000313" key="3">
    <source>
        <dbReference type="Proteomes" id="UP000076874"/>
    </source>
</evidence>